<dbReference type="InterPro" id="IPR014048">
    <property type="entry name" value="MethylDNA_cys_MeTrfase_DNA-bd"/>
</dbReference>
<sequence>MMNIPYTAQRRWASPLGTIWAARTAAGLAGLWFAEGQKDTPDTIDAPLSDDDALLQAVEAALADYWRDGTLAWDLSLDLHGTPFQREVWQALLKVPQGHTLSYRDLAERIGRPQAVRAVGAAVGRNPVSILVPCHRILGSNGSLTGYAGGLERKVALLRLEGVLAA</sequence>
<evidence type="ECO:0000313" key="12">
    <source>
        <dbReference type="Proteomes" id="UP000238605"/>
    </source>
</evidence>
<reference evidence="11 12" key="1">
    <citation type="submission" date="2018-02" db="EMBL/GenBank/DDBJ databases">
        <title>Reclassifiation of [Polyangium] brachysporum DSM 7029 as Guopingzhaonella breviflexa gen. nov., sp. nov., a member of the family Comamonadaceae.</title>
        <authorList>
            <person name="Tang B."/>
        </authorList>
    </citation>
    <scope>NUCLEOTIDE SEQUENCE [LARGE SCALE GENOMIC DNA]</scope>
    <source>
        <strain evidence="11 12">BCRC 80649</strain>
    </source>
</reference>
<comment type="catalytic activity">
    <reaction evidence="8 9">
        <text>a 6-O-methyl-2'-deoxyguanosine in DNA + L-cysteinyl-[protein] = S-methyl-L-cysteinyl-[protein] + a 2'-deoxyguanosine in DNA</text>
        <dbReference type="Rhea" id="RHEA:24000"/>
        <dbReference type="Rhea" id="RHEA-COMP:10131"/>
        <dbReference type="Rhea" id="RHEA-COMP:10132"/>
        <dbReference type="Rhea" id="RHEA-COMP:11367"/>
        <dbReference type="Rhea" id="RHEA-COMP:11368"/>
        <dbReference type="ChEBI" id="CHEBI:29950"/>
        <dbReference type="ChEBI" id="CHEBI:82612"/>
        <dbReference type="ChEBI" id="CHEBI:85445"/>
        <dbReference type="ChEBI" id="CHEBI:85448"/>
        <dbReference type="EC" id="2.1.1.63"/>
    </reaction>
</comment>
<proteinExistence type="inferred from homology"/>
<dbReference type="PANTHER" id="PTHR10815">
    <property type="entry name" value="METHYLATED-DNA--PROTEIN-CYSTEINE METHYLTRANSFERASE"/>
    <property type="match status" value="1"/>
</dbReference>
<dbReference type="InterPro" id="IPR023546">
    <property type="entry name" value="MGMT"/>
</dbReference>
<feature type="domain" description="Methylated-DNA-[protein]-cysteine S-methyltransferase DNA binding" evidence="10">
    <location>
        <begin position="83"/>
        <end position="163"/>
    </location>
</feature>
<evidence type="ECO:0000256" key="2">
    <source>
        <dbReference type="ARBA" id="ARBA00008711"/>
    </source>
</evidence>
<evidence type="ECO:0000256" key="1">
    <source>
        <dbReference type="ARBA" id="ARBA00001286"/>
    </source>
</evidence>
<evidence type="ECO:0000256" key="6">
    <source>
        <dbReference type="ARBA" id="ARBA00022763"/>
    </source>
</evidence>
<gene>
    <name evidence="11" type="ORF">C1704_02435</name>
</gene>
<evidence type="ECO:0000256" key="3">
    <source>
        <dbReference type="ARBA" id="ARBA00022490"/>
    </source>
</evidence>
<accession>A0A2S5SYG4</accession>
<dbReference type="Gene3D" id="1.10.10.10">
    <property type="entry name" value="Winged helix-like DNA-binding domain superfamily/Winged helix DNA-binding domain"/>
    <property type="match status" value="1"/>
</dbReference>
<dbReference type="InterPro" id="IPR036217">
    <property type="entry name" value="MethylDNA_cys_MeTrfase_DNAb"/>
</dbReference>
<dbReference type="GO" id="GO:0032259">
    <property type="term" value="P:methylation"/>
    <property type="evidence" value="ECO:0007669"/>
    <property type="project" value="UniProtKB-KW"/>
</dbReference>
<dbReference type="AlphaFoldDB" id="A0A2S5SYG4"/>
<evidence type="ECO:0000256" key="8">
    <source>
        <dbReference type="ARBA" id="ARBA00049348"/>
    </source>
</evidence>
<dbReference type="RefSeq" id="WP_104300652.1">
    <property type="nucleotide sequence ID" value="NZ_PSNX01000002.1"/>
</dbReference>
<keyword evidence="7 9" id="KW-0234">DNA repair</keyword>
<comment type="subcellular location">
    <subcellularLocation>
        <location evidence="9">Cytoplasm</location>
    </subcellularLocation>
</comment>
<dbReference type="PANTHER" id="PTHR10815:SF5">
    <property type="entry name" value="METHYLATED-DNA--PROTEIN-CYSTEINE METHYLTRANSFERASE"/>
    <property type="match status" value="1"/>
</dbReference>
<dbReference type="InterPro" id="IPR036631">
    <property type="entry name" value="MGMT_N_sf"/>
</dbReference>
<dbReference type="GO" id="GO:0006307">
    <property type="term" value="P:DNA alkylation repair"/>
    <property type="evidence" value="ECO:0007669"/>
    <property type="project" value="UniProtKB-UniRule"/>
</dbReference>
<evidence type="ECO:0000256" key="5">
    <source>
        <dbReference type="ARBA" id="ARBA00022679"/>
    </source>
</evidence>
<keyword evidence="6 9" id="KW-0227">DNA damage</keyword>
<dbReference type="Gene3D" id="3.30.160.70">
    <property type="entry name" value="Methylated DNA-protein cysteine methyltransferase domain"/>
    <property type="match status" value="1"/>
</dbReference>
<evidence type="ECO:0000256" key="4">
    <source>
        <dbReference type="ARBA" id="ARBA00022603"/>
    </source>
</evidence>
<dbReference type="SUPFAM" id="SSF53155">
    <property type="entry name" value="Methylated DNA-protein cysteine methyltransferase domain"/>
    <property type="match status" value="1"/>
</dbReference>
<keyword evidence="12" id="KW-1185">Reference proteome</keyword>
<dbReference type="FunFam" id="1.10.10.10:FF:000214">
    <property type="entry name" value="Methylated-DNA--protein-cysteine methyltransferase"/>
    <property type="match status" value="1"/>
</dbReference>
<evidence type="ECO:0000256" key="9">
    <source>
        <dbReference type="HAMAP-Rule" id="MF_00772"/>
    </source>
</evidence>
<keyword evidence="5 9" id="KW-0808">Transferase</keyword>
<dbReference type="SUPFAM" id="SSF46767">
    <property type="entry name" value="Methylated DNA-protein cysteine methyltransferase, C-terminal domain"/>
    <property type="match status" value="1"/>
</dbReference>
<dbReference type="InterPro" id="IPR001497">
    <property type="entry name" value="MethylDNA_cys_MeTrfase_AS"/>
</dbReference>
<dbReference type="InterPro" id="IPR036388">
    <property type="entry name" value="WH-like_DNA-bd_sf"/>
</dbReference>
<keyword evidence="3 9" id="KW-0963">Cytoplasm</keyword>
<dbReference type="Pfam" id="PF01035">
    <property type="entry name" value="DNA_binding_1"/>
    <property type="match status" value="1"/>
</dbReference>
<dbReference type="OrthoDB" id="9802228at2"/>
<dbReference type="GO" id="GO:0003908">
    <property type="term" value="F:methylated-DNA-[protein]-cysteine S-methyltransferase activity"/>
    <property type="evidence" value="ECO:0007669"/>
    <property type="project" value="UniProtKB-UniRule"/>
</dbReference>
<dbReference type="Proteomes" id="UP000238605">
    <property type="component" value="Unassembled WGS sequence"/>
</dbReference>
<protein>
    <recommendedName>
        <fullName evidence="9">Methylated-DNA--protein-cysteine methyltransferase</fullName>
        <ecNumber evidence="9">2.1.1.63</ecNumber>
    </recommendedName>
    <alternativeName>
        <fullName evidence="9">6-O-methylguanine-DNA methyltransferase</fullName>
        <shortName evidence="9">MGMT</shortName>
    </alternativeName>
    <alternativeName>
        <fullName evidence="9">O-6-methylguanine-DNA-alkyltransferase</fullName>
    </alternativeName>
</protein>
<organism evidence="11 12">
    <name type="scientific">Caldimonas caldifontis</name>
    <dbReference type="NCBI Taxonomy" id="1452508"/>
    <lineage>
        <taxon>Bacteria</taxon>
        <taxon>Pseudomonadati</taxon>
        <taxon>Pseudomonadota</taxon>
        <taxon>Betaproteobacteria</taxon>
        <taxon>Burkholderiales</taxon>
        <taxon>Sphaerotilaceae</taxon>
        <taxon>Caldimonas</taxon>
    </lineage>
</organism>
<dbReference type="CDD" id="cd06445">
    <property type="entry name" value="ATase"/>
    <property type="match status" value="1"/>
</dbReference>
<dbReference type="NCBIfam" id="TIGR00589">
    <property type="entry name" value="ogt"/>
    <property type="match status" value="1"/>
</dbReference>
<dbReference type="GO" id="GO:0005737">
    <property type="term" value="C:cytoplasm"/>
    <property type="evidence" value="ECO:0007669"/>
    <property type="project" value="UniProtKB-SubCell"/>
</dbReference>
<comment type="caution">
    <text evidence="11">The sequence shown here is derived from an EMBL/GenBank/DDBJ whole genome shotgun (WGS) entry which is preliminary data.</text>
</comment>
<evidence type="ECO:0000256" key="7">
    <source>
        <dbReference type="ARBA" id="ARBA00023204"/>
    </source>
</evidence>
<comment type="function">
    <text evidence="9">Involved in the cellular defense against the biological effects of O6-methylguanine (O6-MeG) and O4-methylthymine (O4-MeT) in DNA. Repairs the methylated nucleobase in DNA by stoichiometrically transferring the methyl group to a cysteine residue in the enzyme. This is a suicide reaction: the enzyme is irreversibly inactivated.</text>
</comment>
<evidence type="ECO:0000313" key="11">
    <source>
        <dbReference type="EMBL" id="PPE67742.1"/>
    </source>
</evidence>
<name>A0A2S5SYG4_9BURK</name>
<comment type="similarity">
    <text evidence="2 9">Belongs to the MGMT family.</text>
</comment>
<comment type="catalytic activity">
    <reaction evidence="1 9">
        <text>a 4-O-methyl-thymidine in DNA + L-cysteinyl-[protein] = a thymidine in DNA + S-methyl-L-cysteinyl-[protein]</text>
        <dbReference type="Rhea" id="RHEA:53428"/>
        <dbReference type="Rhea" id="RHEA-COMP:10131"/>
        <dbReference type="Rhea" id="RHEA-COMP:10132"/>
        <dbReference type="Rhea" id="RHEA-COMP:13555"/>
        <dbReference type="Rhea" id="RHEA-COMP:13556"/>
        <dbReference type="ChEBI" id="CHEBI:29950"/>
        <dbReference type="ChEBI" id="CHEBI:82612"/>
        <dbReference type="ChEBI" id="CHEBI:137386"/>
        <dbReference type="ChEBI" id="CHEBI:137387"/>
        <dbReference type="EC" id="2.1.1.63"/>
    </reaction>
</comment>
<dbReference type="HAMAP" id="MF_00772">
    <property type="entry name" value="OGT"/>
    <property type="match status" value="1"/>
</dbReference>
<keyword evidence="4 9" id="KW-0489">Methyltransferase</keyword>
<feature type="active site" description="Nucleophile; methyl group acceptor" evidence="9">
    <location>
        <position position="134"/>
    </location>
</feature>
<dbReference type="EMBL" id="PSNX01000002">
    <property type="protein sequence ID" value="PPE67742.1"/>
    <property type="molecule type" value="Genomic_DNA"/>
</dbReference>
<comment type="miscellaneous">
    <text evidence="9">This enzyme catalyzes only one turnover and therefore is not strictly catalytic. According to one definition, an enzyme is a biocatalyst that acts repeatedly and over many reaction cycles.</text>
</comment>
<evidence type="ECO:0000259" key="10">
    <source>
        <dbReference type="Pfam" id="PF01035"/>
    </source>
</evidence>
<dbReference type="PROSITE" id="PS00374">
    <property type="entry name" value="MGMT"/>
    <property type="match status" value="1"/>
</dbReference>
<dbReference type="EC" id="2.1.1.63" evidence="9"/>